<evidence type="ECO:0008006" key="2">
    <source>
        <dbReference type="Google" id="ProtNLM"/>
    </source>
</evidence>
<dbReference type="EMBL" id="LN899820">
    <property type="protein sequence ID" value="CUV58376.1"/>
    <property type="molecule type" value="Genomic_DNA"/>
</dbReference>
<organism evidence="1">
    <name type="scientific">Ralstonia solanacearum</name>
    <name type="common">Pseudomonas solanacearum</name>
    <dbReference type="NCBI Taxonomy" id="305"/>
    <lineage>
        <taxon>Bacteria</taxon>
        <taxon>Pseudomonadati</taxon>
        <taxon>Pseudomonadota</taxon>
        <taxon>Betaproteobacteria</taxon>
        <taxon>Burkholderiales</taxon>
        <taxon>Burkholderiaceae</taxon>
        <taxon>Ralstonia</taxon>
        <taxon>Ralstonia solanacearum species complex</taxon>
    </lineage>
</organism>
<name>A0A0S4X3B1_RALSL</name>
<reference evidence="1" key="1">
    <citation type="submission" date="2015-10" db="EMBL/GenBank/DDBJ databases">
        <authorList>
            <person name="Gilbert D.G."/>
        </authorList>
    </citation>
    <scope>NUCLEOTIDE SEQUENCE</scope>
    <source>
        <strain evidence="1">Phyl III-seqv23</strain>
    </source>
</reference>
<evidence type="ECO:0000313" key="1">
    <source>
        <dbReference type="EMBL" id="CUV58376.1"/>
    </source>
</evidence>
<proteinExistence type="predicted"/>
<protein>
    <recommendedName>
        <fullName evidence="2">Transposase</fullName>
    </recommendedName>
</protein>
<gene>
    <name evidence="1" type="ORF">RUN215_v1_1980001</name>
</gene>
<accession>A0A0S4X3B1</accession>
<dbReference type="AlphaFoldDB" id="A0A0S4X3B1"/>
<sequence>MRDPISRAYYSRKIQQGKRHNQALIALARRRCDVMFAMLRDGTFYQPQTAPNA</sequence>